<keyword evidence="3" id="KW-1185">Reference proteome</keyword>
<feature type="region of interest" description="Disordered" evidence="1">
    <location>
        <begin position="14"/>
        <end position="117"/>
    </location>
</feature>
<evidence type="ECO:0000256" key="1">
    <source>
        <dbReference type="SAM" id="MobiDB-lite"/>
    </source>
</evidence>
<evidence type="ECO:0000313" key="2">
    <source>
        <dbReference type="EMBL" id="MPC64500.1"/>
    </source>
</evidence>
<dbReference type="Proteomes" id="UP000324222">
    <property type="component" value="Unassembled WGS sequence"/>
</dbReference>
<accession>A0A5B7GWZ8</accession>
<dbReference type="AlphaFoldDB" id="A0A5B7GWZ8"/>
<feature type="compositionally biased region" description="Basic and acidic residues" evidence="1">
    <location>
        <begin position="27"/>
        <end position="50"/>
    </location>
</feature>
<proteinExistence type="predicted"/>
<reference evidence="2 3" key="1">
    <citation type="submission" date="2019-05" db="EMBL/GenBank/DDBJ databases">
        <title>Another draft genome of Portunus trituberculatus and its Hox gene families provides insights of decapod evolution.</title>
        <authorList>
            <person name="Jeong J.-H."/>
            <person name="Song I."/>
            <person name="Kim S."/>
            <person name="Choi T."/>
            <person name="Kim D."/>
            <person name="Ryu S."/>
            <person name="Kim W."/>
        </authorList>
    </citation>
    <scope>NUCLEOTIDE SEQUENCE [LARGE SCALE GENOMIC DNA]</scope>
    <source>
        <tissue evidence="2">Muscle</tissue>
    </source>
</reference>
<gene>
    <name evidence="2" type="ORF">E2C01_058618</name>
</gene>
<organism evidence="2 3">
    <name type="scientific">Portunus trituberculatus</name>
    <name type="common">Swimming crab</name>
    <name type="synonym">Neptunus trituberculatus</name>
    <dbReference type="NCBI Taxonomy" id="210409"/>
    <lineage>
        <taxon>Eukaryota</taxon>
        <taxon>Metazoa</taxon>
        <taxon>Ecdysozoa</taxon>
        <taxon>Arthropoda</taxon>
        <taxon>Crustacea</taxon>
        <taxon>Multicrustacea</taxon>
        <taxon>Malacostraca</taxon>
        <taxon>Eumalacostraca</taxon>
        <taxon>Eucarida</taxon>
        <taxon>Decapoda</taxon>
        <taxon>Pleocyemata</taxon>
        <taxon>Brachyura</taxon>
        <taxon>Eubrachyura</taxon>
        <taxon>Portunoidea</taxon>
        <taxon>Portunidae</taxon>
        <taxon>Portuninae</taxon>
        <taxon>Portunus</taxon>
    </lineage>
</organism>
<feature type="compositionally biased region" description="Gly residues" evidence="1">
    <location>
        <begin position="51"/>
        <end position="60"/>
    </location>
</feature>
<name>A0A5B7GWZ8_PORTR</name>
<protein>
    <submittedName>
        <fullName evidence="2">Uncharacterized protein</fullName>
    </submittedName>
</protein>
<sequence length="127" mass="13029">MSGSAAVRDWCGYSRRKGGRKVTVPNLERRIRAARTKGRDTGREEGRRGAPEGGVGGGGAAFPATEDVCQQPTNEAHQNPRHNCPGIPVGESYPPTRTSGPGKSEAHGGPSSACGAMLCGGVTLGTS</sequence>
<feature type="compositionally biased region" description="Polar residues" evidence="1">
    <location>
        <begin position="68"/>
        <end position="77"/>
    </location>
</feature>
<comment type="caution">
    <text evidence="2">The sequence shown here is derived from an EMBL/GenBank/DDBJ whole genome shotgun (WGS) entry which is preliminary data.</text>
</comment>
<evidence type="ECO:0000313" key="3">
    <source>
        <dbReference type="Proteomes" id="UP000324222"/>
    </source>
</evidence>
<dbReference type="EMBL" id="VSRR010022188">
    <property type="protein sequence ID" value="MPC64500.1"/>
    <property type="molecule type" value="Genomic_DNA"/>
</dbReference>